<dbReference type="Pfam" id="PF00698">
    <property type="entry name" value="Acyl_transf_1"/>
    <property type="match status" value="1"/>
</dbReference>
<dbReference type="InterPro" id="IPR050091">
    <property type="entry name" value="PKS_NRPS_Biosynth_Enz"/>
</dbReference>
<proteinExistence type="predicted"/>
<accession>A0ABN2QJF6</accession>
<dbReference type="PANTHER" id="PTHR43775:SF51">
    <property type="entry name" value="INACTIVE PHENOLPHTHIOCEROL SYNTHESIS POLYKETIDE SYNTHASE TYPE I PKS1-RELATED"/>
    <property type="match status" value="1"/>
</dbReference>
<keyword evidence="1" id="KW-0808">Transferase</keyword>
<dbReference type="EMBL" id="BAAANN010000008">
    <property type="protein sequence ID" value="GAA1953547.1"/>
    <property type="molecule type" value="Genomic_DNA"/>
</dbReference>
<sequence length="324" mass="33829">MTTREPRPVALLLPGQGAQHPGMAVELYDREEVFTAAMDEFFAFLPDGGAVRSDWLTDSPRVSLDDATRAQPLLFAIGYALGRAVAAQGIHTSVLLGHSVGELAAAALAGVFGLADAAALMSARTEVMAHTPAGGMLAVAATPEEVLPHLCAHGNGLGVAARNAPKQTVVSGTEPSLSTVDLAMSRDGLFSRRVPAVQAFHCPAVASAARAWEVAFARVPLCPPSVPIVSTRTARRISDGEARSPEFWAGQLATTVLFWPALDALLAGGRFTLVEAGPGGTLSVLARRHPAVRRGDSEVVPLLPSRPEGSWKSWDAALSRLSGP</sequence>
<dbReference type="InterPro" id="IPR016035">
    <property type="entry name" value="Acyl_Trfase/lysoPLipase"/>
</dbReference>
<gene>
    <name evidence="4" type="ORF">GCM10009754_23430</name>
</gene>
<dbReference type="Gene3D" id="3.40.366.10">
    <property type="entry name" value="Malonyl-Coenzyme A Acyl Carrier Protein, domain 2"/>
    <property type="match status" value="1"/>
</dbReference>
<protein>
    <recommendedName>
        <fullName evidence="3">Malonyl-CoA:ACP transacylase (MAT) domain-containing protein</fullName>
    </recommendedName>
</protein>
<keyword evidence="5" id="KW-1185">Reference proteome</keyword>
<dbReference type="InterPro" id="IPR016036">
    <property type="entry name" value="Malonyl_transacylase_ACP-bd"/>
</dbReference>
<dbReference type="SMART" id="SM00827">
    <property type="entry name" value="PKS_AT"/>
    <property type="match status" value="1"/>
</dbReference>
<feature type="domain" description="Malonyl-CoA:ACP transacylase (MAT)" evidence="3">
    <location>
        <begin position="12"/>
        <end position="307"/>
    </location>
</feature>
<evidence type="ECO:0000256" key="1">
    <source>
        <dbReference type="ARBA" id="ARBA00022679"/>
    </source>
</evidence>
<organism evidence="4 5">
    <name type="scientific">Amycolatopsis minnesotensis</name>
    <dbReference type="NCBI Taxonomy" id="337894"/>
    <lineage>
        <taxon>Bacteria</taxon>
        <taxon>Bacillati</taxon>
        <taxon>Actinomycetota</taxon>
        <taxon>Actinomycetes</taxon>
        <taxon>Pseudonocardiales</taxon>
        <taxon>Pseudonocardiaceae</taxon>
        <taxon>Amycolatopsis</taxon>
    </lineage>
</organism>
<name>A0ABN2QJF6_9PSEU</name>
<evidence type="ECO:0000256" key="2">
    <source>
        <dbReference type="ARBA" id="ARBA00023315"/>
    </source>
</evidence>
<evidence type="ECO:0000313" key="5">
    <source>
        <dbReference type="Proteomes" id="UP001501116"/>
    </source>
</evidence>
<dbReference type="RefSeq" id="WP_344416673.1">
    <property type="nucleotide sequence ID" value="NZ_BAAANN010000008.1"/>
</dbReference>
<dbReference type="PANTHER" id="PTHR43775">
    <property type="entry name" value="FATTY ACID SYNTHASE"/>
    <property type="match status" value="1"/>
</dbReference>
<dbReference type="InterPro" id="IPR001227">
    <property type="entry name" value="Ac_transferase_dom_sf"/>
</dbReference>
<keyword evidence="2" id="KW-0012">Acyltransferase</keyword>
<evidence type="ECO:0000313" key="4">
    <source>
        <dbReference type="EMBL" id="GAA1953547.1"/>
    </source>
</evidence>
<dbReference type="Proteomes" id="UP001501116">
    <property type="component" value="Unassembled WGS sequence"/>
</dbReference>
<dbReference type="Gene3D" id="3.30.70.250">
    <property type="entry name" value="Malonyl-CoA ACP transacylase, ACP-binding"/>
    <property type="match status" value="1"/>
</dbReference>
<evidence type="ECO:0000259" key="3">
    <source>
        <dbReference type="SMART" id="SM00827"/>
    </source>
</evidence>
<reference evidence="4 5" key="1">
    <citation type="journal article" date="2019" name="Int. J. Syst. Evol. Microbiol.">
        <title>The Global Catalogue of Microorganisms (GCM) 10K type strain sequencing project: providing services to taxonomists for standard genome sequencing and annotation.</title>
        <authorList>
            <consortium name="The Broad Institute Genomics Platform"/>
            <consortium name="The Broad Institute Genome Sequencing Center for Infectious Disease"/>
            <person name="Wu L."/>
            <person name="Ma J."/>
        </authorList>
    </citation>
    <scope>NUCLEOTIDE SEQUENCE [LARGE SCALE GENOMIC DNA]</scope>
    <source>
        <strain evidence="4 5">JCM 14545</strain>
    </source>
</reference>
<dbReference type="SUPFAM" id="SSF52151">
    <property type="entry name" value="FabD/lysophospholipase-like"/>
    <property type="match status" value="1"/>
</dbReference>
<dbReference type="InterPro" id="IPR014043">
    <property type="entry name" value="Acyl_transferase_dom"/>
</dbReference>
<comment type="caution">
    <text evidence="4">The sequence shown here is derived from an EMBL/GenBank/DDBJ whole genome shotgun (WGS) entry which is preliminary data.</text>
</comment>
<dbReference type="SUPFAM" id="SSF55048">
    <property type="entry name" value="Probable ACP-binding domain of malonyl-CoA ACP transacylase"/>
    <property type="match status" value="1"/>
</dbReference>
<dbReference type="Gene3D" id="3.30.70.3290">
    <property type="match status" value="1"/>
</dbReference>